<dbReference type="InterPro" id="IPR023227">
    <property type="entry name" value="SAM_OH_AdoTrfase_C_sf"/>
</dbReference>
<dbReference type="SUPFAM" id="SSF102522">
    <property type="entry name" value="Bacterial fluorinating enzyme, N-terminal domain"/>
    <property type="match status" value="1"/>
</dbReference>
<sequence length="249" mass="26330">MNNTPELVALFTDFGIGSHYLGQVKARLITERVSQPVIDLCSDAPDFNPRAAAYLLASFLPSMPKGTLFLAVVDPGVGSERRAILIRSECFWFIGPDNGLLSQVVARSKEAKIQTIDLPDLSNRSRTFDGRDFFAPAAALICNGAAVAGEPVTPASLVGADWPSQLSEIIYLDGYGNGVTGLSGDGLSKKPLLVNGVSVPYAETFSGVPIGSPFWYVNANGLVEVAVNQGSAVEKFGLDIGVPVQWLGA</sequence>
<name>A0A2N6CYA4_9GAMM</name>
<organism evidence="5 6">
    <name type="scientific">Sedimenticola selenatireducens</name>
    <dbReference type="NCBI Taxonomy" id="191960"/>
    <lineage>
        <taxon>Bacteria</taxon>
        <taxon>Pseudomonadati</taxon>
        <taxon>Pseudomonadota</taxon>
        <taxon>Gammaproteobacteria</taxon>
        <taxon>Chromatiales</taxon>
        <taxon>Sedimenticolaceae</taxon>
        <taxon>Sedimenticola</taxon>
    </lineage>
</organism>
<dbReference type="InterPro" id="IPR046470">
    <property type="entry name" value="SAM_HAT_C"/>
</dbReference>
<evidence type="ECO:0000256" key="1">
    <source>
        <dbReference type="ARBA" id="ARBA00022691"/>
    </source>
</evidence>
<dbReference type="AlphaFoldDB" id="A0A2N6CYA4"/>
<dbReference type="Gene3D" id="3.40.50.10790">
    <property type="entry name" value="S-adenosyl-l-methionine hydroxide adenosyltransferase, N-terminal"/>
    <property type="match status" value="1"/>
</dbReference>
<evidence type="ECO:0000259" key="3">
    <source>
        <dbReference type="Pfam" id="PF01887"/>
    </source>
</evidence>
<dbReference type="Gene3D" id="2.40.30.90">
    <property type="entry name" value="Bacterial fluorinating enzyme like"/>
    <property type="match status" value="1"/>
</dbReference>
<gene>
    <name evidence="5" type="ORF">C0630_06895</name>
</gene>
<evidence type="ECO:0000313" key="6">
    <source>
        <dbReference type="Proteomes" id="UP000235015"/>
    </source>
</evidence>
<evidence type="ECO:0000256" key="2">
    <source>
        <dbReference type="ARBA" id="ARBA00024035"/>
    </source>
</evidence>
<feature type="domain" description="S-adenosyl-l-methionine hydroxide adenosyltransferase C-terminal" evidence="4">
    <location>
        <begin position="168"/>
        <end position="244"/>
    </location>
</feature>
<dbReference type="Pfam" id="PF20257">
    <property type="entry name" value="SAM_HAT_C"/>
    <property type="match status" value="1"/>
</dbReference>
<evidence type="ECO:0000259" key="4">
    <source>
        <dbReference type="Pfam" id="PF20257"/>
    </source>
</evidence>
<evidence type="ECO:0000313" key="5">
    <source>
        <dbReference type="EMBL" id="PLX62296.1"/>
    </source>
</evidence>
<reference evidence="5 6" key="1">
    <citation type="submission" date="2017-11" db="EMBL/GenBank/DDBJ databases">
        <title>Genome-resolved metagenomics identifies genetic mobility, metabolic interactions, and unexpected diversity in perchlorate-reducing communities.</title>
        <authorList>
            <person name="Barnum T.P."/>
            <person name="Figueroa I.A."/>
            <person name="Carlstrom C.I."/>
            <person name="Lucas L.N."/>
            <person name="Engelbrektson A.L."/>
            <person name="Coates J.D."/>
        </authorList>
    </citation>
    <scope>NUCLEOTIDE SEQUENCE [LARGE SCALE GENOMIC DNA]</scope>
    <source>
        <strain evidence="5">BM301</strain>
    </source>
</reference>
<dbReference type="STRING" id="1111735.GCA_000428045_01943"/>
<keyword evidence="1" id="KW-0949">S-adenosyl-L-methionine</keyword>
<accession>A0A2N6CYA4</accession>
<protein>
    <recommendedName>
        <fullName evidence="7">SAM-dependent chlorinase/fluorinase</fullName>
    </recommendedName>
</protein>
<dbReference type="InterPro" id="IPR002747">
    <property type="entry name" value="SAM_OH_AdoTrfase"/>
</dbReference>
<dbReference type="PIRSF" id="PIRSF006779">
    <property type="entry name" value="UCP006779"/>
    <property type="match status" value="1"/>
</dbReference>
<dbReference type="InterPro" id="IPR023228">
    <property type="entry name" value="SAM_OH_AdoTrfase_N_sf"/>
</dbReference>
<comment type="caution">
    <text evidence="5">The sequence shown here is derived from an EMBL/GenBank/DDBJ whole genome shotgun (WGS) entry which is preliminary data.</text>
</comment>
<evidence type="ECO:0008006" key="7">
    <source>
        <dbReference type="Google" id="ProtNLM"/>
    </source>
</evidence>
<dbReference type="RefSeq" id="WP_273438476.1">
    <property type="nucleotide sequence ID" value="NZ_PKUN01000007.1"/>
</dbReference>
<dbReference type="SUPFAM" id="SSF101852">
    <property type="entry name" value="Bacterial fluorinating enzyme, C-terminal domain"/>
    <property type="match status" value="1"/>
</dbReference>
<dbReference type="Proteomes" id="UP000235015">
    <property type="component" value="Unassembled WGS sequence"/>
</dbReference>
<dbReference type="EMBL" id="PKUN01000007">
    <property type="protein sequence ID" value="PLX62296.1"/>
    <property type="molecule type" value="Genomic_DNA"/>
</dbReference>
<dbReference type="Pfam" id="PF01887">
    <property type="entry name" value="SAM_HAT_N"/>
    <property type="match status" value="1"/>
</dbReference>
<dbReference type="InterPro" id="IPR046469">
    <property type="entry name" value="SAM_HAT_N"/>
</dbReference>
<proteinExistence type="inferred from homology"/>
<dbReference type="PANTHER" id="PTHR35092:SF1">
    <property type="entry name" value="CHLORINASE MJ1651"/>
    <property type="match status" value="1"/>
</dbReference>
<comment type="similarity">
    <text evidence="2">Belongs to the SAM hydrolase / SAM-dependent halogenase family.</text>
</comment>
<feature type="domain" description="S-adenosyl-l-methionine hydroxide adenosyltransferase N-terminal" evidence="3">
    <location>
        <begin position="8"/>
        <end position="146"/>
    </location>
</feature>
<dbReference type="PANTHER" id="PTHR35092">
    <property type="entry name" value="CHLORINASE MJ1651"/>
    <property type="match status" value="1"/>
</dbReference>